<evidence type="ECO:0000256" key="1">
    <source>
        <dbReference type="SAM" id="Phobius"/>
    </source>
</evidence>
<dbReference type="RefSeq" id="WP_060674432.1">
    <property type="nucleotide sequence ID" value="NZ_JBCNGU010000003.1"/>
</dbReference>
<gene>
    <name evidence="2" type="ORF">AM506_19330</name>
</gene>
<feature type="transmembrane region" description="Helical" evidence="1">
    <location>
        <begin position="43"/>
        <end position="65"/>
    </location>
</feature>
<dbReference type="eggNOG" id="ENOG502Z8EA">
    <property type="taxonomic scope" value="Bacteria"/>
</dbReference>
<sequence length="305" mass="34119">MESTGLTANELYTITSAIIIGTMARILTIKEDFRQYPSYPNGYFIQIITGFVAAALGAVAIPALLSKNFVAVTFLTLALQQFRDVRKMEKESLSDLEETEFTYRGKAYIDGIAKTFEARNYLAFIVALVTSLTISILHNALNLDNLWICIAGGALIGFALLYYLQRFTKGKTIGDIAEVKEGKVVVKHSSLYVDDMYVSNLLGTDNAEKLFSEEGMAVVIYPKENHFRINLDNFGQRQAALFEACRALGVKRYQFTRKDYEDGKVMITLVPIKRDIDAFIEAVKKCPLLESTKKSHAVMKTNLKG</sequence>
<proteinExistence type="predicted"/>
<evidence type="ECO:0000313" key="3">
    <source>
        <dbReference type="Proteomes" id="UP000050398"/>
    </source>
</evidence>
<dbReference type="EMBL" id="LIXZ01000022">
    <property type="protein sequence ID" value="KPL57973.1"/>
    <property type="molecule type" value="Genomic_DNA"/>
</dbReference>
<comment type="caution">
    <text evidence="2">The sequence shown here is derived from an EMBL/GenBank/DDBJ whole genome shotgun (WGS) entry which is preliminary data.</text>
</comment>
<name>A0A0P6VYI6_9BACI</name>
<dbReference type="Proteomes" id="UP000050398">
    <property type="component" value="Unassembled WGS sequence"/>
</dbReference>
<keyword evidence="1" id="KW-0812">Transmembrane</keyword>
<keyword evidence="1" id="KW-0472">Membrane</keyword>
<evidence type="ECO:0000313" key="2">
    <source>
        <dbReference type="EMBL" id="KPL57973.1"/>
    </source>
</evidence>
<organism evidence="2 3">
    <name type="scientific">Rossellomorea vietnamensis</name>
    <dbReference type="NCBI Taxonomy" id="218284"/>
    <lineage>
        <taxon>Bacteria</taxon>
        <taxon>Bacillati</taxon>
        <taxon>Bacillota</taxon>
        <taxon>Bacilli</taxon>
        <taxon>Bacillales</taxon>
        <taxon>Bacillaceae</taxon>
        <taxon>Rossellomorea</taxon>
    </lineage>
</organism>
<dbReference type="PATRIC" id="fig|218284.4.peg.2410"/>
<dbReference type="InterPro" id="IPR025918">
    <property type="entry name" value="YIEGIA"/>
</dbReference>
<dbReference type="Pfam" id="PF14045">
    <property type="entry name" value="YIEGIA"/>
    <property type="match status" value="1"/>
</dbReference>
<protein>
    <submittedName>
        <fullName evidence="2">YIEGIA protein</fullName>
    </submittedName>
</protein>
<reference evidence="2 3" key="1">
    <citation type="submission" date="2015-08" db="EMBL/GenBank/DDBJ databases">
        <title>Draft Genome Sequence of Bacillus vietnamensis UCD-SED5.</title>
        <authorList>
            <person name="Lee R.D."/>
            <person name="Jospin G."/>
            <person name="Lang J.M."/>
            <person name="Coil D.A."/>
            <person name="Eisen J.A."/>
        </authorList>
    </citation>
    <scope>NUCLEOTIDE SEQUENCE [LARGE SCALE GENOMIC DNA]</scope>
    <source>
        <strain evidence="2 3">UCD-SED5</strain>
    </source>
</reference>
<feature type="transmembrane region" description="Helical" evidence="1">
    <location>
        <begin position="121"/>
        <end position="139"/>
    </location>
</feature>
<accession>A0A0P6VYI6</accession>
<keyword evidence="1" id="KW-1133">Transmembrane helix</keyword>
<dbReference type="OrthoDB" id="1846546at2"/>
<dbReference type="AlphaFoldDB" id="A0A0P6VYI6"/>
<feature type="transmembrane region" description="Helical" evidence="1">
    <location>
        <begin position="145"/>
        <end position="164"/>
    </location>
</feature>